<keyword evidence="2" id="KW-1185">Reference proteome</keyword>
<dbReference type="AlphaFoldDB" id="A0A4S8MUW7"/>
<name>A0A4S8MUW7_DENBC</name>
<organism evidence="1 2">
    <name type="scientific">Dendrothele bispora (strain CBS 962.96)</name>
    <dbReference type="NCBI Taxonomy" id="1314807"/>
    <lineage>
        <taxon>Eukaryota</taxon>
        <taxon>Fungi</taxon>
        <taxon>Dikarya</taxon>
        <taxon>Basidiomycota</taxon>
        <taxon>Agaricomycotina</taxon>
        <taxon>Agaricomycetes</taxon>
        <taxon>Agaricomycetidae</taxon>
        <taxon>Agaricales</taxon>
        <taxon>Agaricales incertae sedis</taxon>
        <taxon>Dendrothele</taxon>
    </lineage>
</organism>
<dbReference type="Proteomes" id="UP000297245">
    <property type="component" value="Unassembled WGS sequence"/>
</dbReference>
<accession>A0A4S8MUW7</accession>
<protein>
    <submittedName>
        <fullName evidence="1">Uncharacterized protein</fullName>
    </submittedName>
</protein>
<evidence type="ECO:0000313" key="2">
    <source>
        <dbReference type="Proteomes" id="UP000297245"/>
    </source>
</evidence>
<proteinExistence type="predicted"/>
<gene>
    <name evidence="1" type="ORF">K435DRAFT_380338</name>
</gene>
<evidence type="ECO:0000313" key="1">
    <source>
        <dbReference type="EMBL" id="THV07060.1"/>
    </source>
</evidence>
<reference evidence="1 2" key="1">
    <citation type="journal article" date="2019" name="Nat. Ecol. Evol.">
        <title>Megaphylogeny resolves global patterns of mushroom evolution.</title>
        <authorList>
            <person name="Varga T."/>
            <person name="Krizsan K."/>
            <person name="Foldi C."/>
            <person name="Dima B."/>
            <person name="Sanchez-Garcia M."/>
            <person name="Sanchez-Ramirez S."/>
            <person name="Szollosi G.J."/>
            <person name="Szarkandi J.G."/>
            <person name="Papp V."/>
            <person name="Albert L."/>
            <person name="Andreopoulos W."/>
            <person name="Angelini C."/>
            <person name="Antonin V."/>
            <person name="Barry K.W."/>
            <person name="Bougher N.L."/>
            <person name="Buchanan P."/>
            <person name="Buyck B."/>
            <person name="Bense V."/>
            <person name="Catcheside P."/>
            <person name="Chovatia M."/>
            <person name="Cooper J."/>
            <person name="Damon W."/>
            <person name="Desjardin D."/>
            <person name="Finy P."/>
            <person name="Geml J."/>
            <person name="Haridas S."/>
            <person name="Hughes K."/>
            <person name="Justo A."/>
            <person name="Karasinski D."/>
            <person name="Kautmanova I."/>
            <person name="Kiss B."/>
            <person name="Kocsube S."/>
            <person name="Kotiranta H."/>
            <person name="LaButti K.M."/>
            <person name="Lechner B.E."/>
            <person name="Liimatainen K."/>
            <person name="Lipzen A."/>
            <person name="Lukacs Z."/>
            <person name="Mihaltcheva S."/>
            <person name="Morgado L.N."/>
            <person name="Niskanen T."/>
            <person name="Noordeloos M.E."/>
            <person name="Ohm R.A."/>
            <person name="Ortiz-Santana B."/>
            <person name="Ovrebo C."/>
            <person name="Racz N."/>
            <person name="Riley R."/>
            <person name="Savchenko A."/>
            <person name="Shiryaev A."/>
            <person name="Soop K."/>
            <person name="Spirin V."/>
            <person name="Szebenyi C."/>
            <person name="Tomsovsky M."/>
            <person name="Tulloss R.E."/>
            <person name="Uehling J."/>
            <person name="Grigoriev I.V."/>
            <person name="Vagvolgyi C."/>
            <person name="Papp T."/>
            <person name="Martin F.M."/>
            <person name="Miettinen O."/>
            <person name="Hibbett D.S."/>
            <person name="Nagy L.G."/>
        </authorList>
    </citation>
    <scope>NUCLEOTIDE SEQUENCE [LARGE SCALE GENOMIC DNA]</scope>
    <source>
        <strain evidence="1 2">CBS 962.96</strain>
    </source>
</reference>
<dbReference type="EMBL" id="ML179039">
    <property type="protein sequence ID" value="THV07060.1"/>
    <property type="molecule type" value="Genomic_DNA"/>
</dbReference>
<sequence length="209" mass="23959">MVQSIKLFFSAGGHRALSDTAPDAIKARYIIQWYICRRAHVQFRLSEFVELQVPNNINMDSDSMGMKGLNLYKNFKSDDLIRIGDCILKDLESAQAQARARAISSVFTSSNSSMTALNPSTFHTHLMAAYLLFSSNEDLFALHHYDSEFACRLFETLQKAPKVMRLDQMYPLVKDVVDRMMCKAIDVFPGVFLDEFERRRVLRDLSEVL</sequence>